<dbReference type="Proteomes" id="UP000001471">
    <property type="component" value="Unassembled WGS sequence"/>
</dbReference>
<dbReference type="KEGG" id="ptrr:6349931"/>
<evidence type="ECO:0000313" key="2">
    <source>
        <dbReference type="Proteomes" id="UP000001471"/>
    </source>
</evidence>
<reference evidence="2" key="1">
    <citation type="journal article" date="2013" name="G3 (Bethesda)">
        <title>Comparative genomics of a plant-pathogenic fungus, Pyrenophora tritici-repentis, reveals transduplication and the impact of repeat elements on pathogenicity and population divergence.</title>
        <authorList>
            <person name="Manning V.A."/>
            <person name="Pandelova I."/>
            <person name="Dhillon B."/>
            <person name="Wilhelm L.J."/>
            <person name="Goodwin S.B."/>
            <person name="Berlin A.M."/>
            <person name="Figueroa M."/>
            <person name="Freitag M."/>
            <person name="Hane J.K."/>
            <person name="Henrissat B."/>
            <person name="Holman W.H."/>
            <person name="Kodira C.D."/>
            <person name="Martin J."/>
            <person name="Oliver R.P."/>
            <person name="Robbertse B."/>
            <person name="Schackwitz W."/>
            <person name="Schwartz D.C."/>
            <person name="Spatafora J.W."/>
            <person name="Turgeon B.G."/>
            <person name="Yandava C."/>
            <person name="Young S."/>
            <person name="Zhou S."/>
            <person name="Zeng Q."/>
            <person name="Grigoriev I.V."/>
            <person name="Ma L.-J."/>
            <person name="Ciuffetti L.M."/>
        </authorList>
    </citation>
    <scope>NUCLEOTIDE SEQUENCE [LARGE SCALE GENOMIC DNA]</scope>
    <source>
        <strain evidence="2">Pt-1C-BFP</strain>
    </source>
</reference>
<dbReference type="GeneID" id="6349931"/>
<dbReference type="HOGENOM" id="CLU_1116225_0_0_1"/>
<dbReference type="PANTHER" id="PTHR33112:SF12">
    <property type="entry name" value="HETEROKARYON INCOMPATIBILITY DOMAIN-CONTAINING PROTEIN"/>
    <property type="match status" value="1"/>
</dbReference>
<accession>B2WNQ4</accession>
<protein>
    <submittedName>
        <fullName evidence="1">Uncharacterized protein</fullName>
    </submittedName>
</protein>
<sequence>MGLVRNFAIQDHPGIIRVVDPQWVDAEVVREWITSCITNHADRCKMLPFFRNEDLIMPRYLVDTLEMCLVKGDQVKGDYVALSYQWGQTETLRNTTLLCKRILQQYSLSDAEPAPKIPTTVKDAFAVAKRLGYLLQYNACQHIGHLQLHNKDNVAMFKATGSNYSSPNPIEIVATCKGYCRTLLALGTDWDVQCKKGNSWQNFATYKECYYVLWIEWVDGVAYHKASGAVLAEAWELVKEKELVDLIMG</sequence>
<gene>
    <name evidence="1" type="ORF">PTRG_11614</name>
</gene>
<organism evidence="1 2">
    <name type="scientific">Pyrenophora tritici-repentis (strain Pt-1C-BFP)</name>
    <name type="common">Wheat tan spot fungus</name>
    <name type="synonym">Drechslera tritici-repentis</name>
    <dbReference type="NCBI Taxonomy" id="426418"/>
    <lineage>
        <taxon>Eukaryota</taxon>
        <taxon>Fungi</taxon>
        <taxon>Dikarya</taxon>
        <taxon>Ascomycota</taxon>
        <taxon>Pezizomycotina</taxon>
        <taxon>Dothideomycetes</taxon>
        <taxon>Pleosporomycetidae</taxon>
        <taxon>Pleosporales</taxon>
        <taxon>Pleosporineae</taxon>
        <taxon>Pleosporaceae</taxon>
        <taxon>Pyrenophora</taxon>
    </lineage>
</organism>
<dbReference type="AlphaFoldDB" id="B2WNQ4"/>
<dbReference type="PANTHER" id="PTHR33112">
    <property type="entry name" value="DOMAIN PROTEIN, PUTATIVE-RELATED"/>
    <property type="match status" value="1"/>
</dbReference>
<dbReference type="EMBL" id="DS231632">
    <property type="protein sequence ID" value="EDU44664.1"/>
    <property type="molecule type" value="Genomic_DNA"/>
</dbReference>
<proteinExistence type="predicted"/>
<name>B2WNQ4_PYRTR</name>
<dbReference type="InParanoid" id="B2WNQ4"/>
<evidence type="ECO:0000313" key="1">
    <source>
        <dbReference type="EMBL" id="EDU44664.1"/>
    </source>
</evidence>